<feature type="signal peptide" evidence="2">
    <location>
        <begin position="1"/>
        <end position="25"/>
    </location>
</feature>
<keyword evidence="2" id="KW-0732">Signal</keyword>
<dbReference type="RefSeq" id="WP_069909358.1">
    <property type="nucleotide sequence ID" value="NZ_LAJE02000158.1"/>
</dbReference>
<organism evidence="3 4">
    <name type="scientific">Devosia insulae DS-56</name>
    <dbReference type="NCBI Taxonomy" id="1116389"/>
    <lineage>
        <taxon>Bacteria</taxon>
        <taxon>Pseudomonadati</taxon>
        <taxon>Pseudomonadota</taxon>
        <taxon>Alphaproteobacteria</taxon>
        <taxon>Hyphomicrobiales</taxon>
        <taxon>Devosiaceae</taxon>
        <taxon>Devosia</taxon>
    </lineage>
</organism>
<dbReference type="OrthoDB" id="9993417at2"/>
<evidence type="ECO:0000256" key="2">
    <source>
        <dbReference type="SAM" id="SignalP"/>
    </source>
</evidence>
<feature type="compositionally biased region" description="Basic and acidic residues" evidence="1">
    <location>
        <begin position="28"/>
        <end position="59"/>
    </location>
</feature>
<dbReference type="AlphaFoldDB" id="A0A1E5XS62"/>
<name>A0A1E5XS62_9HYPH</name>
<comment type="caution">
    <text evidence="3">The sequence shown here is derived from an EMBL/GenBank/DDBJ whole genome shotgun (WGS) entry which is preliminary data.</text>
</comment>
<evidence type="ECO:0000256" key="1">
    <source>
        <dbReference type="SAM" id="MobiDB-lite"/>
    </source>
</evidence>
<keyword evidence="4" id="KW-1185">Reference proteome</keyword>
<feature type="region of interest" description="Disordered" evidence="1">
    <location>
        <begin position="25"/>
        <end position="75"/>
    </location>
</feature>
<proteinExistence type="predicted"/>
<sequence length="275" mass="29864">MDALRRFSLALVAAAVVAGTSPAFSQMRDTRPTEPDRPAIERAENSGGGDRAEPERVSRLPEPSPGTGCEAHADGNGSWEVTVINKTGKTIPAGTVLTLYLQPGNVQKTFKLETAWYSGTEIDVTVKAGEFELGARCVVKVMAKRADSGERGLPQPEGEVPWYAQGPATFRCIELNVITDYAVVVRLFNDGATAIPAGTKIVFQLPDGQWYTLILEKDWEVNTDLSVHITYTDALEKIWTEKWPGCPYVKVETGYNGPAVDEQGSVPQIDPSKVP</sequence>
<evidence type="ECO:0000313" key="4">
    <source>
        <dbReference type="Proteomes" id="UP000095463"/>
    </source>
</evidence>
<gene>
    <name evidence="3" type="ORF">VW23_016100</name>
</gene>
<reference evidence="3 4" key="1">
    <citation type="journal article" date="2015" name="Genome Announc.">
        <title>Genome Assemblies of Three Soil-Associated Devosia species: D. insulae, D. limi, and D. soli.</title>
        <authorList>
            <person name="Hassan Y.I."/>
            <person name="Lepp D."/>
            <person name="Zhou T."/>
        </authorList>
    </citation>
    <scope>NUCLEOTIDE SEQUENCE [LARGE SCALE GENOMIC DNA]</scope>
    <source>
        <strain evidence="3 4">DS-56</strain>
    </source>
</reference>
<dbReference type="Proteomes" id="UP000095463">
    <property type="component" value="Unassembled WGS sequence"/>
</dbReference>
<dbReference type="EMBL" id="LAJE02000158">
    <property type="protein sequence ID" value="OEO31428.1"/>
    <property type="molecule type" value="Genomic_DNA"/>
</dbReference>
<feature type="chain" id="PRO_5009190454" evidence="2">
    <location>
        <begin position="26"/>
        <end position="275"/>
    </location>
</feature>
<accession>A0A1E5XS62</accession>
<protein>
    <submittedName>
        <fullName evidence="3">Uncharacterized protein</fullName>
    </submittedName>
</protein>
<evidence type="ECO:0000313" key="3">
    <source>
        <dbReference type="EMBL" id="OEO31428.1"/>
    </source>
</evidence>